<evidence type="ECO:0000256" key="4">
    <source>
        <dbReference type="ARBA" id="ARBA00023136"/>
    </source>
</evidence>
<feature type="transmembrane region" description="Helical" evidence="5">
    <location>
        <begin position="166"/>
        <end position="184"/>
    </location>
</feature>
<dbReference type="PROSITE" id="PS50850">
    <property type="entry name" value="MFS"/>
    <property type="match status" value="1"/>
</dbReference>
<organism evidence="7">
    <name type="scientific">freshwater metagenome</name>
    <dbReference type="NCBI Taxonomy" id="449393"/>
    <lineage>
        <taxon>unclassified sequences</taxon>
        <taxon>metagenomes</taxon>
        <taxon>ecological metagenomes</taxon>
    </lineage>
</organism>
<evidence type="ECO:0000256" key="5">
    <source>
        <dbReference type="SAM" id="Phobius"/>
    </source>
</evidence>
<evidence type="ECO:0000256" key="2">
    <source>
        <dbReference type="ARBA" id="ARBA00022692"/>
    </source>
</evidence>
<feature type="transmembrane region" description="Helical" evidence="5">
    <location>
        <begin position="33"/>
        <end position="52"/>
    </location>
</feature>
<accession>A0A6J7ASX4</accession>
<dbReference type="InterPro" id="IPR011701">
    <property type="entry name" value="MFS"/>
</dbReference>
<dbReference type="GO" id="GO:0005886">
    <property type="term" value="C:plasma membrane"/>
    <property type="evidence" value="ECO:0007669"/>
    <property type="project" value="TreeGrafter"/>
</dbReference>
<dbReference type="Pfam" id="PF07690">
    <property type="entry name" value="MFS_1"/>
    <property type="match status" value="1"/>
</dbReference>
<keyword evidence="3 5" id="KW-1133">Transmembrane helix</keyword>
<dbReference type="InterPro" id="IPR020846">
    <property type="entry name" value="MFS_dom"/>
</dbReference>
<protein>
    <submittedName>
        <fullName evidence="7">Unannotated protein</fullName>
    </submittedName>
</protein>
<sequence length="342" mass="36191">MFFINLPIGLMSMVLVQKKLHISRTPTRRSIDFAGAFALSAAISPVVLALLWSGETHGWDSSQTLGLFALGALATLVFVRIELRATEPILPMSMFSDRVLRTSLIGGFVIGIAMYSVASWTTLFLQVVANTSATVSGLLTAPNAFGLTVASIVSGRLIAKHRIYKPFPIIGVAILGVGAVLLGTMNENTGKWDVCLRLAVAGLGMGQIGPSLTIIVQNAVDYKDLGVATAGLSFIRTLGGVFGSAVIGAVFQNRLNVLIPRYVGAEAMATLPDPQSLRGKPSVIHALPEPIQGQVIRAFADAISISVRCAIPVLIVALIVFAMIPKIPLRDTFDSSHATSTE</sequence>
<evidence type="ECO:0000256" key="1">
    <source>
        <dbReference type="ARBA" id="ARBA00004141"/>
    </source>
</evidence>
<gene>
    <name evidence="7" type="ORF">UFOPK3139_02685</name>
</gene>
<dbReference type="SUPFAM" id="SSF103473">
    <property type="entry name" value="MFS general substrate transporter"/>
    <property type="match status" value="1"/>
</dbReference>
<dbReference type="PANTHER" id="PTHR23501:SF197">
    <property type="entry name" value="COMD"/>
    <property type="match status" value="1"/>
</dbReference>
<dbReference type="InterPro" id="IPR036259">
    <property type="entry name" value="MFS_trans_sf"/>
</dbReference>
<feature type="transmembrane region" description="Helical" evidence="5">
    <location>
        <begin position="64"/>
        <end position="83"/>
    </location>
</feature>
<dbReference type="GO" id="GO:0022857">
    <property type="term" value="F:transmembrane transporter activity"/>
    <property type="evidence" value="ECO:0007669"/>
    <property type="project" value="InterPro"/>
</dbReference>
<evidence type="ECO:0000313" key="7">
    <source>
        <dbReference type="EMBL" id="CAB4835915.1"/>
    </source>
</evidence>
<feature type="transmembrane region" description="Helical" evidence="5">
    <location>
        <begin position="104"/>
        <end position="129"/>
    </location>
</feature>
<proteinExistence type="predicted"/>
<keyword evidence="2 5" id="KW-0812">Transmembrane</keyword>
<dbReference type="PANTHER" id="PTHR23501">
    <property type="entry name" value="MAJOR FACILITATOR SUPERFAMILY"/>
    <property type="match status" value="1"/>
</dbReference>
<dbReference type="Gene3D" id="1.20.1250.20">
    <property type="entry name" value="MFS general substrate transporter like domains"/>
    <property type="match status" value="1"/>
</dbReference>
<feature type="transmembrane region" description="Helical" evidence="5">
    <location>
        <begin position="305"/>
        <end position="324"/>
    </location>
</feature>
<comment type="subcellular location">
    <subcellularLocation>
        <location evidence="1">Membrane</location>
        <topology evidence="1">Multi-pass membrane protein</topology>
    </subcellularLocation>
</comment>
<feature type="domain" description="Major facilitator superfamily (MFS) profile" evidence="6">
    <location>
        <begin position="1"/>
        <end position="328"/>
    </location>
</feature>
<feature type="transmembrane region" description="Helical" evidence="5">
    <location>
        <begin position="141"/>
        <end position="159"/>
    </location>
</feature>
<evidence type="ECO:0000256" key="3">
    <source>
        <dbReference type="ARBA" id="ARBA00022989"/>
    </source>
</evidence>
<reference evidence="7" key="1">
    <citation type="submission" date="2020-05" db="EMBL/GenBank/DDBJ databases">
        <authorList>
            <person name="Chiriac C."/>
            <person name="Salcher M."/>
            <person name="Ghai R."/>
            <person name="Kavagutti S V."/>
        </authorList>
    </citation>
    <scope>NUCLEOTIDE SEQUENCE</scope>
</reference>
<dbReference type="EMBL" id="CAFABA010000150">
    <property type="protein sequence ID" value="CAB4835915.1"/>
    <property type="molecule type" value="Genomic_DNA"/>
</dbReference>
<name>A0A6J7ASX4_9ZZZZ</name>
<evidence type="ECO:0000259" key="6">
    <source>
        <dbReference type="PROSITE" id="PS50850"/>
    </source>
</evidence>
<feature type="transmembrane region" description="Helical" evidence="5">
    <location>
        <begin position="228"/>
        <end position="251"/>
    </location>
</feature>
<dbReference type="AlphaFoldDB" id="A0A6J7ASX4"/>
<keyword evidence="4 5" id="KW-0472">Membrane</keyword>